<organism evidence="1">
    <name type="scientific">Bradyrhizobium septentrionale</name>
    <dbReference type="NCBI Taxonomy" id="1404411"/>
    <lineage>
        <taxon>Bacteria</taxon>
        <taxon>Pseudomonadati</taxon>
        <taxon>Pseudomonadota</taxon>
        <taxon>Alphaproteobacteria</taxon>
        <taxon>Hyphomicrobiales</taxon>
        <taxon>Nitrobacteraceae</taxon>
        <taxon>Bradyrhizobium</taxon>
    </lineage>
</organism>
<comment type="caution">
    <text evidence="1">The sequence shown here is derived from an EMBL/GenBank/DDBJ whole genome shotgun (WGS) entry which is preliminary data.</text>
</comment>
<evidence type="ECO:0000313" key="1">
    <source>
        <dbReference type="EMBL" id="NVI43500.1"/>
    </source>
</evidence>
<accession>A0A973ZZX1</accession>
<reference evidence="1" key="1">
    <citation type="submission" date="2020-06" db="EMBL/GenBank/DDBJ databases">
        <title>Whole Genome Sequence of Bradyrhizobium sp. Strain 1S1.</title>
        <authorList>
            <person name="Bromfield E.S.P."/>
            <person name="Cloutier S."/>
        </authorList>
    </citation>
    <scope>NUCLEOTIDE SEQUENCE [LARGE SCALE GENOMIC DNA]</scope>
    <source>
        <strain evidence="1">1S1</strain>
    </source>
</reference>
<gene>
    <name evidence="1" type="ORF">HAP48_011060</name>
</gene>
<dbReference type="AlphaFoldDB" id="A0A973ZZX1"/>
<protein>
    <submittedName>
        <fullName evidence="1">Uncharacterized protein</fullName>
    </submittedName>
</protein>
<proteinExistence type="predicted"/>
<dbReference type="EMBL" id="JAAOLE020000001">
    <property type="protein sequence ID" value="NVI43500.1"/>
    <property type="molecule type" value="Genomic_DNA"/>
</dbReference>
<dbReference type="RefSeq" id="WP_165128215.1">
    <property type="nucleotide sequence ID" value="NZ_CP088285.1"/>
</dbReference>
<sequence>MEQFVHNKNLALFRKKRADPRLTDGERKIVHKLLADEEARQIAPHNAKEDRKAD</sequence>
<name>A0A973ZZX1_9BRAD</name>